<name>A0A6G4X4E3_9ACTN</name>
<proteinExistence type="predicted"/>
<dbReference type="EMBL" id="JAAKZZ010000317">
    <property type="protein sequence ID" value="NGO71541.1"/>
    <property type="molecule type" value="Genomic_DNA"/>
</dbReference>
<dbReference type="RefSeq" id="WP_165301175.1">
    <property type="nucleotide sequence ID" value="NZ_JAAKZZ010000317.1"/>
</dbReference>
<evidence type="ECO:0000256" key="2">
    <source>
        <dbReference type="SAM" id="Phobius"/>
    </source>
</evidence>
<feature type="transmembrane region" description="Helical" evidence="2">
    <location>
        <begin position="301"/>
        <end position="321"/>
    </location>
</feature>
<keyword evidence="2" id="KW-0812">Transmembrane</keyword>
<gene>
    <name evidence="3" type="ORF">G5C65_24955</name>
</gene>
<keyword evidence="4" id="KW-1185">Reference proteome</keyword>
<feature type="compositionally biased region" description="Basic and acidic residues" evidence="1">
    <location>
        <begin position="381"/>
        <end position="402"/>
    </location>
</feature>
<feature type="transmembrane region" description="Helical" evidence="2">
    <location>
        <begin position="207"/>
        <end position="230"/>
    </location>
</feature>
<feature type="transmembrane region" description="Helical" evidence="2">
    <location>
        <begin position="242"/>
        <end position="259"/>
    </location>
</feature>
<protein>
    <submittedName>
        <fullName evidence="3">DUF2029 domain-containing protein</fullName>
    </submittedName>
</protein>
<feature type="region of interest" description="Disordered" evidence="1">
    <location>
        <begin position="369"/>
        <end position="409"/>
    </location>
</feature>
<sequence length="409" mass="41684">MTAPRKQALLYTVFAAFAVATALVTHLTPHRVWGGTAAAAYALGAALTLAAPSLPRTYLARGVAAGSALLPLAVLTAAGSAQEEVSVVHRAGARLLAYGTPYLSPDQLTDQPYTAYNPYLPGMALFGVPRELLHVDARALFALTFAAAFALSLRPHLRLPSRRFALLLGSPLVALPVAVGGDDLPVIGLSCLGLGLAARDRAGRAGLALAVAATLKATAWPALAVGLVLSAARGGRRAASRFGAHAAPVLAAGVLLPALRDPGGFTANTVRYPLGLAGAASSADAPLPGTLLAGLGPAGHAAAAALLLSAALAVGGSLLLRPPRDGRAAGLRLALGLFAASALMPASRFGYLVYPAVLVLWALWRNDHAPQQPPQPPQPPHADRHERLPAAPGRDRDLRVRDGAPVPAG</sequence>
<feature type="transmembrane region" description="Helical" evidence="2">
    <location>
        <begin position="165"/>
        <end position="187"/>
    </location>
</feature>
<feature type="transmembrane region" description="Helical" evidence="2">
    <location>
        <begin position="132"/>
        <end position="153"/>
    </location>
</feature>
<comment type="caution">
    <text evidence="3">The sequence shown here is derived from an EMBL/GenBank/DDBJ whole genome shotgun (WGS) entry which is preliminary data.</text>
</comment>
<evidence type="ECO:0000256" key="1">
    <source>
        <dbReference type="SAM" id="MobiDB-lite"/>
    </source>
</evidence>
<feature type="transmembrane region" description="Helical" evidence="2">
    <location>
        <begin position="58"/>
        <end position="78"/>
    </location>
</feature>
<dbReference type="Proteomes" id="UP000477722">
    <property type="component" value="Unassembled WGS sequence"/>
</dbReference>
<reference evidence="3 4" key="1">
    <citation type="submission" date="2020-02" db="EMBL/GenBank/DDBJ databases">
        <title>Whole-genome analyses of novel actinobacteria.</title>
        <authorList>
            <person name="Sahin N."/>
            <person name="Tatar D."/>
        </authorList>
    </citation>
    <scope>NUCLEOTIDE SEQUENCE [LARGE SCALE GENOMIC DNA]</scope>
    <source>
        <strain evidence="3 4">SB3404</strain>
    </source>
</reference>
<keyword evidence="2" id="KW-0472">Membrane</keyword>
<organism evidence="3 4">
    <name type="scientific">Streptomyces boncukensis</name>
    <dbReference type="NCBI Taxonomy" id="2711219"/>
    <lineage>
        <taxon>Bacteria</taxon>
        <taxon>Bacillati</taxon>
        <taxon>Actinomycetota</taxon>
        <taxon>Actinomycetes</taxon>
        <taxon>Kitasatosporales</taxon>
        <taxon>Streptomycetaceae</taxon>
        <taxon>Streptomyces</taxon>
    </lineage>
</organism>
<evidence type="ECO:0000313" key="4">
    <source>
        <dbReference type="Proteomes" id="UP000477722"/>
    </source>
</evidence>
<keyword evidence="2" id="KW-1133">Transmembrane helix</keyword>
<feature type="transmembrane region" description="Helical" evidence="2">
    <location>
        <begin position="32"/>
        <end position="51"/>
    </location>
</feature>
<dbReference type="AlphaFoldDB" id="A0A6G4X4E3"/>
<feature type="transmembrane region" description="Helical" evidence="2">
    <location>
        <begin position="333"/>
        <end position="364"/>
    </location>
</feature>
<evidence type="ECO:0000313" key="3">
    <source>
        <dbReference type="EMBL" id="NGO71541.1"/>
    </source>
</evidence>
<accession>A0A6G4X4E3</accession>
<feature type="compositionally biased region" description="Pro residues" evidence="1">
    <location>
        <begin position="371"/>
        <end position="380"/>
    </location>
</feature>